<dbReference type="GO" id="GO:0004673">
    <property type="term" value="F:protein histidine kinase activity"/>
    <property type="evidence" value="ECO:0007669"/>
    <property type="project" value="UniProtKB-EC"/>
</dbReference>
<dbReference type="AlphaFoldDB" id="D4H1Z9"/>
<dbReference type="PaxDb" id="522772-Dacet_0171"/>
<evidence type="ECO:0000256" key="7">
    <source>
        <dbReference type="ARBA" id="ARBA00022840"/>
    </source>
</evidence>
<dbReference type="GO" id="GO:0006355">
    <property type="term" value="P:regulation of DNA-templated transcription"/>
    <property type="evidence" value="ECO:0007669"/>
    <property type="project" value="InterPro"/>
</dbReference>
<dbReference type="STRING" id="522772.Dacet_0171"/>
<evidence type="ECO:0000256" key="5">
    <source>
        <dbReference type="ARBA" id="ARBA00022741"/>
    </source>
</evidence>
<feature type="domain" description="Histidine kinase" evidence="9">
    <location>
        <begin position="597"/>
        <end position="789"/>
    </location>
</feature>
<keyword evidence="4" id="KW-0808">Transferase</keyword>
<protein>
    <recommendedName>
        <fullName evidence="2">histidine kinase</fullName>
        <ecNumber evidence="2">2.7.13.3</ecNumber>
    </recommendedName>
</protein>
<dbReference type="EC" id="2.7.13.3" evidence="2"/>
<dbReference type="CDD" id="cd00130">
    <property type="entry name" value="PAS"/>
    <property type="match status" value="1"/>
</dbReference>
<evidence type="ECO:0000256" key="4">
    <source>
        <dbReference type="ARBA" id="ARBA00022679"/>
    </source>
</evidence>
<dbReference type="InterPro" id="IPR005467">
    <property type="entry name" value="His_kinase_dom"/>
</dbReference>
<dbReference type="Pfam" id="PF00989">
    <property type="entry name" value="PAS"/>
    <property type="match status" value="1"/>
</dbReference>
<sequence length="789" mass="90939">MYDIVYDIFSTLTASVLFTLMFIMLYAIERKSYLLLWGLSSLCFSALLGIRLFIELSRKDSSPPLLMLSLIFISSYFLLAGVMKFLSRKHIARMTEFLALLYSLIVVLYLNIENIEITAFLVFFTSAYIYCYSGFALFMHTRKFSIGGKVAGISMLAWGLHKAYYPFIRHVEWLNSVSYHIVFILILTTASGIMLMHFEKVKKDLNERERVFRSIAEVSGDIIFIVDYMPEMKLKYVNPSVEKVTGYSVAEIFYSEELQNTFFMNYLLRARTHSYKHSSTPARSNIHETTSKSGKELILEYSSTDYYGMDGTIEKTIGYITDVTKDVLAFDTLIDRQDWYEAIFQKSTSMQMLVNAETGFIADANRPFTELYKYGIEELRDMRMDNLFISRNEAVKFWNSDSDAERPYRYKTIDRYGNLKTVLIAKTKIIFGDTQYLYVSFTDLTSEAHFQKQLRNITTLHSAILDSLHEGVMGIDDSGNIFFVNSYAQKLLGYSDIELIGRNPHECIHHDSEDGHRGIEDCPLMHFISNGEDTCSYRDFMMSKSGRVFPIESYVSFLRYYDNEKKCILIFRDITEETATQAKMVSQIQENEVLLQEVHHRVKNNLQIICSLLSLQSESLEDQKQYNYLSDSIARIKSMSLIHELLYQTQGLDVLSIKDYLEKLTFDLKYMFAVNDDITLITDIENVAISLDKAVPSGLIITELFTNAVKHAFKDKKQEKIIEVGFKQYGESYKMWLKDNGNGLLPETSFNESKSLGLTVIRSLTKQLGGEIEFVNDNGLNICITYPIS</sequence>
<dbReference type="OrthoDB" id="9767435at2"/>
<dbReference type="InterPro" id="IPR000014">
    <property type="entry name" value="PAS"/>
</dbReference>
<feature type="transmembrane region" description="Helical" evidence="8">
    <location>
        <begin position="66"/>
        <end position="87"/>
    </location>
</feature>
<feature type="transmembrane region" description="Helical" evidence="8">
    <location>
        <begin position="34"/>
        <end position="54"/>
    </location>
</feature>
<dbReference type="PROSITE" id="PS50109">
    <property type="entry name" value="HIS_KIN"/>
    <property type="match status" value="1"/>
</dbReference>
<evidence type="ECO:0000256" key="2">
    <source>
        <dbReference type="ARBA" id="ARBA00012438"/>
    </source>
</evidence>
<feature type="transmembrane region" description="Helical" evidence="8">
    <location>
        <begin position="118"/>
        <end position="139"/>
    </location>
</feature>
<dbReference type="eggNOG" id="COG3920">
    <property type="taxonomic scope" value="Bacteria"/>
</dbReference>
<dbReference type="InterPro" id="IPR036890">
    <property type="entry name" value="HATPase_C_sf"/>
</dbReference>
<feature type="transmembrane region" description="Helical" evidence="8">
    <location>
        <begin position="177"/>
        <end position="198"/>
    </location>
</feature>
<keyword evidence="8" id="KW-0472">Membrane</keyword>
<dbReference type="NCBIfam" id="TIGR00229">
    <property type="entry name" value="sensory_box"/>
    <property type="match status" value="3"/>
</dbReference>
<dbReference type="Pfam" id="PF07568">
    <property type="entry name" value="HisKA_2"/>
    <property type="match status" value="1"/>
</dbReference>
<name>D4H1Z9_DENA2</name>
<dbReference type="Proteomes" id="UP000002012">
    <property type="component" value="Chromosome"/>
</dbReference>
<reference evidence="11 12" key="1">
    <citation type="journal article" date="2010" name="Stand. Genomic Sci.">
        <title>Complete genome sequence of Denitrovibrio acetiphilus type strain (N2460).</title>
        <authorList>
            <person name="Kiss H."/>
            <person name="Lang E."/>
            <person name="Lapidus A."/>
            <person name="Copeland A."/>
            <person name="Nolan M."/>
            <person name="Glavina Del Rio T."/>
            <person name="Chen F."/>
            <person name="Lucas S."/>
            <person name="Tice H."/>
            <person name="Cheng J.F."/>
            <person name="Han C."/>
            <person name="Goodwin L."/>
            <person name="Pitluck S."/>
            <person name="Liolios K."/>
            <person name="Pati A."/>
            <person name="Ivanova N."/>
            <person name="Mavromatis K."/>
            <person name="Chen A."/>
            <person name="Palaniappan K."/>
            <person name="Land M."/>
            <person name="Hauser L."/>
            <person name="Chang Y.J."/>
            <person name="Jeffries C.D."/>
            <person name="Detter J.C."/>
            <person name="Brettin T."/>
            <person name="Spring S."/>
            <person name="Rohde M."/>
            <person name="Goker M."/>
            <person name="Woyke T."/>
            <person name="Bristow J."/>
            <person name="Eisen J.A."/>
            <person name="Markowitz V."/>
            <person name="Hugenholtz P."/>
            <person name="Kyrpides N.C."/>
            <person name="Klenk H.P."/>
        </authorList>
    </citation>
    <scope>NUCLEOTIDE SEQUENCE [LARGE SCALE GENOMIC DNA]</scope>
    <source>
        <strain evidence="12">DSM 12809 / NBRC 114555 / N2460</strain>
    </source>
</reference>
<organism evidence="11 12">
    <name type="scientific">Denitrovibrio acetiphilus (strain DSM 12809 / NBRC 114555 / N2460)</name>
    <dbReference type="NCBI Taxonomy" id="522772"/>
    <lineage>
        <taxon>Bacteria</taxon>
        <taxon>Pseudomonadati</taxon>
        <taxon>Deferribacterota</taxon>
        <taxon>Deferribacteres</taxon>
        <taxon>Deferribacterales</taxon>
        <taxon>Geovibrionaceae</taxon>
        <taxon>Denitrovibrio</taxon>
    </lineage>
</organism>
<evidence type="ECO:0000256" key="6">
    <source>
        <dbReference type="ARBA" id="ARBA00022777"/>
    </source>
</evidence>
<feature type="transmembrane region" description="Helical" evidence="8">
    <location>
        <begin position="94"/>
        <end position="112"/>
    </location>
</feature>
<comment type="catalytic activity">
    <reaction evidence="1">
        <text>ATP + protein L-histidine = ADP + protein N-phospho-L-histidine.</text>
        <dbReference type="EC" id="2.7.13.3"/>
    </reaction>
</comment>
<keyword evidence="8" id="KW-1133">Transmembrane helix</keyword>
<dbReference type="PANTHER" id="PTHR41523">
    <property type="entry name" value="TWO-COMPONENT SYSTEM SENSOR PROTEIN"/>
    <property type="match status" value="1"/>
</dbReference>
<keyword evidence="7" id="KW-0067">ATP-binding</keyword>
<dbReference type="Pfam" id="PF13426">
    <property type="entry name" value="PAS_9"/>
    <property type="match status" value="1"/>
</dbReference>
<evidence type="ECO:0000256" key="3">
    <source>
        <dbReference type="ARBA" id="ARBA00022553"/>
    </source>
</evidence>
<dbReference type="InParanoid" id="D4H1Z9"/>
<dbReference type="SUPFAM" id="SSF55874">
    <property type="entry name" value="ATPase domain of HSP90 chaperone/DNA topoisomerase II/histidine kinase"/>
    <property type="match status" value="1"/>
</dbReference>
<dbReference type="RefSeq" id="WP_013009524.1">
    <property type="nucleotide sequence ID" value="NC_013943.1"/>
</dbReference>
<evidence type="ECO:0000259" key="9">
    <source>
        <dbReference type="PROSITE" id="PS50109"/>
    </source>
</evidence>
<dbReference type="PROSITE" id="PS50112">
    <property type="entry name" value="PAS"/>
    <property type="match status" value="2"/>
</dbReference>
<dbReference type="KEGG" id="dap:Dacet_0171"/>
<dbReference type="HOGENOM" id="CLU_355526_0_0_0"/>
<dbReference type="PANTHER" id="PTHR41523:SF8">
    <property type="entry name" value="ETHYLENE RESPONSE SENSOR PROTEIN"/>
    <property type="match status" value="1"/>
</dbReference>
<keyword evidence="8" id="KW-0812">Transmembrane</keyword>
<evidence type="ECO:0000256" key="8">
    <source>
        <dbReference type="SAM" id="Phobius"/>
    </source>
</evidence>
<evidence type="ECO:0000313" key="12">
    <source>
        <dbReference type="Proteomes" id="UP000002012"/>
    </source>
</evidence>
<accession>D4H1Z9</accession>
<evidence type="ECO:0000313" key="11">
    <source>
        <dbReference type="EMBL" id="ADD66976.1"/>
    </source>
</evidence>
<evidence type="ECO:0000259" key="10">
    <source>
        <dbReference type="PROSITE" id="PS50112"/>
    </source>
</evidence>
<dbReference type="SUPFAM" id="SSF55785">
    <property type="entry name" value="PYP-like sensor domain (PAS domain)"/>
    <property type="match status" value="3"/>
</dbReference>
<dbReference type="Pfam" id="PF13188">
    <property type="entry name" value="PAS_8"/>
    <property type="match status" value="1"/>
</dbReference>
<feature type="domain" description="PAS" evidence="10">
    <location>
        <begin position="464"/>
        <end position="531"/>
    </location>
</feature>
<dbReference type="SMART" id="SM00091">
    <property type="entry name" value="PAS"/>
    <property type="match status" value="3"/>
</dbReference>
<dbReference type="InterPro" id="IPR013767">
    <property type="entry name" value="PAS_fold"/>
</dbReference>
<feature type="domain" description="PAS" evidence="10">
    <location>
        <begin position="208"/>
        <end position="252"/>
    </location>
</feature>
<keyword evidence="6 11" id="KW-0418">Kinase</keyword>
<dbReference type="InterPro" id="IPR035965">
    <property type="entry name" value="PAS-like_dom_sf"/>
</dbReference>
<dbReference type="GO" id="GO:0005524">
    <property type="term" value="F:ATP binding"/>
    <property type="evidence" value="ECO:0007669"/>
    <property type="project" value="UniProtKB-KW"/>
</dbReference>
<proteinExistence type="predicted"/>
<dbReference type="Gene3D" id="3.30.450.20">
    <property type="entry name" value="PAS domain"/>
    <property type="match status" value="2"/>
</dbReference>
<feature type="transmembrane region" description="Helical" evidence="8">
    <location>
        <begin position="6"/>
        <end position="27"/>
    </location>
</feature>
<keyword evidence="3" id="KW-0597">Phosphoprotein</keyword>
<keyword evidence="5" id="KW-0547">Nucleotide-binding</keyword>
<dbReference type="InterPro" id="IPR011495">
    <property type="entry name" value="Sig_transdc_His_kin_sub2_dim/P"/>
</dbReference>
<evidence type="ECO:0000256" key="1">
    <source>
        <dbReference type="ARBA" id="ARBA00000085"/>
    </source>
</evidence>
<dbReference type="Gene3D" id="3.30.565.10">
    <property type="entry name" value="Histidine kinase-like ATPase, C-terminal domain"/>
    <property type="match status" value="1"/>
</dbReference>
<keyword evidence="12" id="KW-1185">Reference proteome</keyword>
<gene>
    <name evidence="11" type="ordered locus">Dacet_0171</name>
</gene>
<dbReference type="EMBL" id="CP001968">
    <property type="protein sequence ID" value="ADD66976.1"/>
    <property type="molecule type" value="Genomic_DNA"/>
</dbReference>